<dbReference type="PANTHER" id="PTHR31303">
    <property type="entry name" value="CTP-DEPENDENT DIACYLGLYCEROL KINASE 1"/>
    <property type="match status" value="1"/>
</dbReference>
<protein>
    <recommendedName>
        <fullName evidence="4">Dolichol kinase</fullName>
    </recommendedName>
</protein>
<keyword evidence="1" id="KW-0472">Membrane</keyword>
<dbReference type="Proteomes" id="UP000002640">
    <property type="component" value="Unassembled WGS sequence"/>
</dbReference>
<feature type="transmembrane region" description="Helical" evidence="1">
    <location>
        <begin position="68"/>
        <end position="88"/>
    </location>
</feature>
<sequence>MSSSDGERGVSLGACAACVAAILVFQYLVSARPLDAAQNGVKHRGDLHVQRKLQHVGTGAMIYAASSFFGRLAGATVLLFFAVLFYGLHELRGRSEAVNTLYIKRFRSIMRQYEVSRAALPGAYYFLLGSGFSLALFPPRVARLAILHLSVGDPAAAFFGTLYGRHKLVALLGTLGGKKSLEGSIGCFCVTAAATSTALMVERDFYFDVVDDEFGAVAGTITLAAGVSAAAAELLDIGGWDDNLTLPLLSGVFLQLTVGGLL</sequence>
<keyword evidence="1" id="KW-1133">Transmembrane helix</keyword>
<reference evidence="2 3" key="1">
    <citation type="journal article" date="2006" name="Science">
        <title>Phytophthora genome sequences uncover evolutionary origins and mechanisms of pathogenesis.</title>
        <authorList>
            <person name="Tyler B.M."/>
            <person name="Tripathy S."/>
            <person name="Zhang X."/>
            <person name="Dehal P."/>
            <person name="Jiang R.H."/>
            <person name="Aerts A."/>
            <person name="Arredondo F.D."/>
            <person name="Baxter L."/>
            <person name="Bensasson D."/>
            <person name="Beynon J.L."/>
            <person name="Chapman J."/>
            <person name="Damasceno C.M."/>
            <person name="Dorrance A.E."/>
            <person name="Dou D."/>
            <person name="Dickerman A.W."/>
            <person name="Dubchak I.L."/>
            <person name="Garbelotto M."/>
            <person name="Gijzen M."/>
            <person name="Gordon S.G."/>
            <person name="Govers F."/>
            <person name="Grunwald N.J."/>
            <person name="Huang W."/>
            <person name="Ivors K.L."/>
            <person name="Jones R.W."/>
            <person name="Kamoun S."/>
            <person name="Krampis K."/>
            <person name="Lamour K.H."/>
            <person name="Lee M.K."/>
            <person name="McDonald W.H."/>
            <person name="Medina M."/>
            <person name="Meijer H.J."/>
            <person name="Nordberg E.K."/>
            <person name="Maclean D.J."/>
            <person name="Ospina-Giraldo M.D."/>
            <person name="Morris P.F."/>
            <person name="Phuntumart V."/>
            <person name="Putnam N.H."/>
            <person name="Rash S."/>
            <person name="Rose J.K."/>
            <person name="Sakihama Y."/>
            <person name="Salamov A.A."/>
            <person name="Savidor A."/>
            <person name="Scheuring C.F."/>
            <person name="Smith B.M."/>
            <person name="Sobral B.W."/>
            <person name="Terry A."/>
            <person name="Torto-Alalibo T.A."/>
            <person name="Win J."/>
            <person name="Xu Z."/>
            <person name="Zhang H."/>
            <person name="Grigoriev I.V."/>
            <person name="Rokhsar D.S."/>
            <person name="Boore J.L."/>
        </authorList>
    </citation>
    <scope>NUCLEOTIDE SEQUENCE [LARGE SCALE GENOMIC DNA]</scope>
    <source>
        <strain evidence="2 3">P6497</strain>
    </source>
</reference>
<dbReference type="AlphaFoldDB" id="G4ZSD5"/>
<accession>G4ZSD5</accession>
<evidence type="ECO:0008006" key="4">
    <source>
        <dbReference type="Google" id="ProtNLM"/>
    </source>
</evidence>
<evidence type="ECO:0000313" key="2">
    <source>
        <dbReference type="EMBL" id="EGZ14015.1"/>
    </source>
</evidence>
<evidence type="ECO:0000256" key="1">
    <source>
        <dbReference type="SAM" id="Phobius"/>
    </source>
</evidence>
<dbReference type="EMBL" id="JH159156">
    <property type="protein sequence ID" value="EGZ14015.1"/>
    <property type="molecule type" value="Genomic_DNA"/>
</dbReference>
<dbReference type="GO" id="GO:0006654">
    <property type="term" value="P:phosphatidic acid biosynthetic process"/>
    <property type="evidence" value="ECO:0007669"/>
    <property type="project" value="TreeGrafter"/>
</dbReference>
<keyword evidence="3" id="KW-1185">Reference proteome</keyword>
<dbReference type="OMA" id="TKHEVPR"/>
<dbReference type="PANTHER" id="PTHR31303:SF1">
    <property type="entry name" value="CTP-DEPENDENT DIACYLGLYCEROL KINASE 1"/>
    <property type="match status" value="1"/>
</dbReference>
<dbReference type="GeneID" id="20659284"/>
<dbReference type="GO" id="GO:0005789">
    <property type="term" value="C:endoplasmic reticulum membrane"/>
    <property type="evidence" value="ECO:0007669"/>
    <property type="project" value="TreeGrafter"/>
</dbReference>
<dbReference type="InterPro" id="IPR037997">
    <property type="entry name" value="Dgk1-like"/>
</dbReference>
<dbReference type="RefSeq" id="XP_009531444.1">
    <property type="nucleotide sequence ID" value="XM_009533149.1"/>
</dbReference>
<organism evidence="2 3">
    <name type="scientific">Phytophthora sojae (strain P6497)</name>
    <name type="common">Soybean stem and root rot agent</name>
    <name type="synonym">Phytophthora megasperma f. sp. glycines</name>
    <dbReference type="NCBI Taxonomy" id="1094619"/>
    <lineage>
        <taxon>Eukaryota</taxon>
        <taxon>Sar</taxon>
        <taxon>Stramenopiles</taxon>
        <taxon>Oomycota</taxon>
        <taxon>Peronosporomycetes</taxon>
        <taxon>Peronosporales</taxon>
        <taxon>Peronosporaceae</taxon>
        <taxon>Phytophthora</taxon>
    </lineage>
</organism>
<gene>
    <name evidence="2" type="ORF">PHYSODRAFT_511812</name>
</gene>
<name>G4ZSD5_PHYSP</name>
<dbReference type="GO" id="GO:0004143">
    <property type="term" value="F:ATP-dependent diacylglycerol kinase activity"/>
    <property type="evidence" value="ECO:0007669"/>
    <property type="project" value="InterPro"/>
</dbReference>
<evidence type="ECO:0000313" key="3">
    <source>
        <dbReference type="Proteomes" id="UP000002640"/>
    </source>
</evidence>
<dbReference type="KEGG" id="psoj:PHYSODRAFT_511812"/>
<feature type="transmembrane region" description="Helical" evidence="1">
    <location>
        <begin position="12"/>
        <end position="29"/>
    </location>
</feature>
<dbReference type="STRING" id="1094619.G4ZSD5"/>
<dbReference type="InParanoid" id="G4ZSD5"/>
<proteinExistence type="predicted"/>
<feature type="transmembrane region" description="Helical" evidence="1">
    <location>
        <begin position="118"/>
        <end position="138"/>
    </location>
</feature>
<keyword evidence="1" id="KW-0812">Transmembrane</keyword>